<dbReference type="Gene3D" id="3.40.1350.10">
    <property type="match status" value="1"/>
</dbReference>
<evidence type="ECO:0000313" key="2">
    <source>
        <dbReference type="Proteomes" id="UP000629365"/>
    </source>
</evidence>
<proteinExistence type="predicted"/>
<dbReference type="RefSeq" id="WP_188436399.1">
    <property type="nucleotide sequence ID" value="NZ_BMCM01000003.1"/>
</dbReference>
<evidence type="ECO:0000313" key="1">
    <source>
        <dbReference type="EMBL" id="GGD76619.1"/>
    </source>
</evidence>
<accession>A0ABQ1RT97</accession>
<evidence type="ECO:0008006" key="3">
    <source>
        <dbReference type="Google" id="ProtNLM"/>
    </source>
</evidence>
<dbReference type="Proteomes" id="UP000629365">
    <property type="component" value="Unassembled WGS sequence"/>
</dbReference>
<dbReference type="EMBL" id="BMCM01000003">
    <property type="protein sequence ID" value="GGD76619.1"/>
    <property type="molecule type" value="Genomic_DNA"/>
</dbReference>
<protein>
    <recommendedName>
        <fullName evidence="3">DUF91 domain-containing protein</fullName>
    </recommendedName>
</protein>
<name>A0ABQ1RT97_9MICO</name>
<dbReference type="InterPro" id="IPR011856">
    <property type="entry name" value="tRNA_endonuc-like_dom_sf"/>
</dbReference>
<gene>
    <name evidence="1" type="ORF">GCM10007269_19460</name>
</gene>
<sequence length="363" mass="40511">MSVAPTNLEYEDLLEDAIESTPEFLGLQLLIIGRQWTTECGGKVDLLAVDAECRIHVIELKREKTATYFLAQIPRYVAATEGMSVGDLVRAYAKHHDGETLEKAFLAYFGTQLPTTIPQSPLLTVVATSLPAPILTVVKSMVRNHNYSIDVVLFRHLRIGGKSVFIRLLQTEPGIAAEPSAPQQPPIALDPTPERGEDTRLISTIEALSRTQIEQSRLHVSIESRLEDLSARINAVAATTNSIKKRPRQPRPIEPDAQILAFTASYFPRLVWHFVPFSFVYALYEHWVHHEGKGRSPTVPIPPKRFSRLLPLAVAAHDGWKPHQCRPLHLISEPEPLTELVPGWRLDKPGEPTRGLLRIGAAK</sequence>
<keyword evidence="2" id="KW-1185">Reference proteome</keyword>
<comment type="caution">
    <text evidence="1">The sequence shown here is derived from an EMBL/GenBank/DDBJ whole genome shotgun (WGS) entry which is preliminary data.</text>
</comment>
<organism evidence="1 2">
    <name type="scientific">Microbacterium murale</name>
    <dbReference type="NCBI Taxonomy" id="1081040"/>
    <lineage>
        <taxon>Bacteria</taxon>
        <taxon>Bacillati</taxon>
        <taxon>Actinomycetota</taxon>
        <taxon>Actinomycetes</taxon>
        <taxon>Micrococcales</taxon>
        <taxon>Microbacteriaceae</taxon>
        <taxon>Microbacterium</taxon>
    </lineage>
</organism>
<reference evidence="2" key="1">
    <citation type="journal article" date="2019" name="Int. J. Syst. Evol. Microbiol.">
        <title>The Global Catalogue of Microorganisms (GCM) 10K type strain sequencing project: providing services to taxonomists for standard genome sequencing and annotation.</title>
        <authorList>
            <consortium name="The Broad Institute Genomics Platform"/>
            <consortium name="The Broad Institute Genome Sequencing Center for Infectious Disease"/>
            <person name="Wu L."/>
            <person name="Ma J."/>
        </authorList>
    </citation>
    <scope>NUCLEOTIDE SEQUENCE [LARGE SCALE GENOMIC DNA]</scope>
    <source>
        <strain evidence="2">CCM 7640</strain>
    </source>
</reference>